<evidence type="ECO:0000313" key="2">
    <source>
        <dbReference type="Proteomes" id="UP000218418"/>
    </source>
</evidence>
<keyword evidence="2" id="KW-1185">Reference proteome</keyword>
<organism evidence="1 2">
    <name type="scientific">Calothrix parasitica NIES-267</name>
    <dbReference type="NCBI Taxonomy" id="1973488"/>
    <lineage>
        <taxon>Bacteria</taxon>
        <taxon>Bacillati</taxon>
        <taxon>Cyanobacteriota</taxon>
        <taxon>Cyanophyceae</taxon>
        <taxon>Nostocales</taxon>
        <taxon>Calotrichaceae</taxon>
        <taxon>Calothrix</taxon>
    </lineage>
</organism>
<dbReference type="AlphaFoldDB" id="A0A1Z4M166"/>
<reference evidence="1 2" key="1">
    <citation type="submission" date="2017-06" db="EMBL/GenBank/DDBJ databases">
        <title>Genome sequencing of cyanobaciteial culture collection at National Institute for Environmental Studies (NIES).</title>
        <authorList>
            <person name="Hirose Y."/>
            <person name="Shimura Y."/>
            <person name="Fujisawa T."/>
            <person name="Nakamura Y."/>
            <person name="Kawachi M."/>
        </authorList>
    </citation>
    <scope>NUCLEOTIDE SEQUENCE [LARGE SCALE GENOMIC DNA]</scope>
    <source>
        <strain evidence="1 2">NIES-267</strain>
    </source>
</reference>
<evidence type="ECO:0000313" key="1">
    <source>
        <dbReference type="EMBL" id="BAY87210.1"/>
    </source>
</evidence>
<sequence length="41" mass="4295">MLAKITITHDIRPLSGQVVNQGITAAALNHSATPTSKVTTH</sequence>
<dbReference type="Proteomes" id="UP000218418">
    <property type="component" value="Chromosome"/>
</dbReference>
<dbReference type="EMBL" id="AP018227">
    <property type="protein sequence ID" value="BAY87210.1"/>
    <property type="molecule type" value="Genomic_DNA"/>
</dbReference>
<accession>A0A1Z4M166</accession>
<name>A0A1Z4M166_9CYAN</name>
<proteinExistence type="predicted"/>
<gene>
    <name evidence="1" type="ORF">NIES267_67290</name>
</gene>
<protein>
    <submittedName>
        <fullName evidence="1">Uncharacterized protein</fullName>
    </submittedName>
</protein>